<dbReference type="EC" id="3.1.11.5" evidence="15"/>
<dbReference type="CDD" id="cd22352">
    <property type="entry name" value="RecB_C-like"/>
    <property type="match status" value="1"/>
</dbReference>
<dbReference type="PROSITE" id="PS51217">
    <property type="entry name" value="UVRD_HELICASE_CTER"/>
    <property type="match status" value="1"/>
</dbReference>
<dbReference type="GO" id="GO:0005829">
    <property type="term" value="C:cytosol"/>
    <property type="evidence" value="ECO:0007669"/>
    <property type="project" value="TreeGrafter"/>
</dbReference>
<evidence type="ECO:0000256" key="12">
    <source>
        <dbReference type="ARBA" id="ARBA00023235"/>
    </source>
</evidence>
<feature type="binding site" evidence="15">
    <location>
        <position position="921"/>
    </location>
    <ligand>
        <name>Mg(2+)</name>
        <dbReference type="ChEBI" id="CHEBI:18420"/>
    </ligand>
</feature>
<dbReference type="AlphaFoldDB" id="A0A7Y9RSA2"/>
<keyword evidence="21" id="KW-1185">Reference proteome</keyword>
<evidence type="ECO:0000256" key="4">
    <source>
        <dbReference type="ARBA" id="ARBA00022763"/>
    </source>
</evidence>
<feature type="compositionally biased region" description="Basic and acidic residues" evidence="17">
    <location>
        <begin position="802"/>
        <end position="819"/>
    </location>
</feature>
<reference evidence="20 21" key="1">
    <citation type="submission" date="2020-07" db="EMBL/GenBank/DDBJ databases">
        <title>Sequencing the genomes of 1000 actinobacteria strains.</title>
        <authorList>
            <person name="Klenk H.-P."/>
        </authorList>
    </citation>
    <scope>NUCLEOTIDE SEQUENCE [LARGE SCALE GENOMIC DNA]</scope>
    <source>
        <strain evidence="20 21">DSM 24552</strain>
    </source>
</reference>
<dbReference type="InterPro" id="IPR004586">
    <property type="entry name" value="RecB"/>
</dbReference>
<dbReference type="GO" id="GO:0008854">
    <property type="term" value="F:exodeoxyribonuclease V activity"/>
    <property type="evidence" value="ECO:0007669"/>
    <property type="project" value="UniProtKB-EC"/>
</dbReference>
<feature type="domain" description="UvrD-like helicase C-terminal" evidence="19">
    <location>
        <begin position="390"/>
        <end position="659"/>
    </location>
</feature>
<evidence type="ECO:0000256" key="8">
    <source>
        <dbReference type="ARBA" id="ARBA00022840"/>
    </source>
</evidence>
<dbReference type="GO" id="GO:0009338">
    <property type="term" value="C:exodeoxyribonuclease V complex"/>
    <property type="evidence" value="ECO:0007669"/>
    <property type="project" value="TreeGrafter"/>
</dbReference>
<evidence type="ECO:0000256" key="17">
    <source>
        <dbReference type="SAM" id="MobiDB-lite"/>
    </source>
</evidence>
<dbReference type="InterPro" id="IPR014016">
    <property type="entry name" value="UvrD-like_ATP-bd"/>
</dbReference>
<dbReference type="Gene3D" id="3.40.50.300">
    <property type="entry name" value="P-loop containing nucleotide triphosphate hydrolases"/>
    <property type="match status" value="2"/>
</dbReference>
<comment type="function">
    <text evidence="15">A helicase/nuclease that prepares dsDNA breaks (DSB) for recombinational DNA repair. Binds to DSBs and unwinds DNA via a highly rapid and processive ATP-dependent bidirectional helicase activity. Unwinds dsDNA until it encounters a Chi (crossover hotspot instigator) sequence from the 3' direction. Cuts ssDNA a few nucleotides 3' to the Chi site. The properties and activities of the enzyme are changed at Chi. The Chi-altered holoenzyme produces a long 3'-ssDNA overhang and facilitates RecA-binding to the ssDNA for homologous DNA recombination and repair. Holoenzyme degrades any linearized DNA that is unable to undergo homologous recombination. In the holoenzyme this subunit contributes ATPase, 3'-5' helicase, exonuclease activity and loads RecA onto ssDNA.</text>
</comment>
<comment type="similarity">
    <text evidence="15">Belongs to the helicase family. UvrD subfamily.</text>
</comment>
<dbReference type="InterPro" id="IPR000212">
    <property type="entry name" value="DNA_helicase_UvrD/REP"/>
</dbReference>
<feature type="region of interest" description="Nuclease activity, interacts with RecD and RecA" evidence="15">
    <location>
        <begin position="822"/>
        <end position="1186"/>
    </location>
</feature>
<dbReference type="SUPFAM" id="SSF52980">
    <property type="entry name" value="Restriction endonuclease-like"/>
    <property type="match status" value="1"/>
</dbReference>
<dbReference type="Pfam" id="PF13361">
    <property type="entry name" value="UvrD_C"/>
    <property type="match status" value="1"/>
</dbReference>
<dbReference type="PANTHER" id="PTHR11070">
    <property type="entry name" value="UVRD / RECB / PCRA DNA HELICASE FAMILY MEMBER"/>
    <property type="match status" value="1"/>
</dbReference>
<keyword evidence="5 15" id="KW-0378">Hydrolase</keyword>
<feature type="region of interest" description="Disordered" evidence="17">
    <location>
        <begin position="797"/>
        <end position="819"/>
    </location>
</feature>
<keyword evidence="2 15" id="KW-0479">Metal-binding</keyword>
<evidence type="ECO:0000256" key="9">
    <source>
        <dbReference type="ARBA" id="ARBA00022842"/>
    </source>
</evidence>
<keyword evidence="8 15" id="KW-0067">ATP-binding</keyword>
<evidence type="ECO:0000256" key="1">
    <source>
        <dbReference type="ARBA" id="ARBA00022722"/>
    </source>
</evidence>
<feature type="compositionally biased region" description="Low complexity" evidence="17">
    <location>
        <begin position="884"/>
        <end position="894"/>
    </location>
</feature>
<dbReference type="InterPro" id="IPR027417">
    <property type="entry name" value="P-loop_NTPase"/>
</dbReference>
<dbReference type="InterPro" id="IPR011604">
    <property type="entry name" value="PDDEXK-like_dom_sf"/>
</dbReference>
<keyword evidence="12 15" id="KW-0413">Isomerase</keyword>
<evidence type="ECO:0000256" key="15">
    <source>
        <dbReference type="HAMAP-Rule" id="MF_01485"/>
    </source>
</evidence>
<dbReference type="GO" id="GO:0005524">
    <property type="term" value="F:ATP binding"/>
    <property type="evidence" value="ECO:0007669"/>
    <property type="project" value="UniProtKB-UniRule"/>
</dbReference>
<keyword evidence="3 15" id="KW-0547">Nucleotide-binding</keyword>
<organism evidence="20 21">
    <name type="scientific">Nocardioides perillae</name>
    <dbReference type="NCBI Taxonomy" id="1119534"/>
    <lineage>
        <taxon>Bacteria</taxon>
        <taxon>Bacillati</taxon>
        <taxon>Actinomycetota</taxon>
        <taxon>Actinomycetes</taxon>
        <taxon>Propionibacteriales</taxon>
        <taxon>Nocardioidaceae</taxon>
        <taxon>Nocardioides</taxon>
    </lineage>
</organism>
<keyword evidence="4 15" id="KW-0227">DNA damage</keyword>
<keyword evidence="6 15" id="KW-0347">Helicase</keyword>
<evidence type="ECO:0000313" key="21">
    <source>
        <dbReference type="Proteomes" id="UP000544110"/>
    </source>
</evidence>
<feature type="binding site" evidence="15">
    <location>
        <position position="1060"/>
    </location>
    <ligand>
        <name>Mg(2+)</name>
        <dbReference type="ChEBI" id="CHEBI:18420"/>
    </ligand>
</feature>
<evidence type="ECO:0000256" key="3">
    <source>
        <dbReference type="ARBA" id="ARBA00022741"/>
    </source>
</evidence>
<evidence type="ECO:0000256" key="16">
    <source>
        <dbReference type="PROSITE-ProRule" id="PRU00560"/>
    </source>
</evidence>
<dbReference type="EC" id="5.6.2.4" evidence="15"/>
<protein>
    <recommendedName>
        <fullName evidence="15">RecBCD enzyme subunit RecB</fullName>
        <ecNumber evidence="15">3.1.11.5</ecNumber>
        <ecNumber evidence="15">5.6.2.4</ecNumber>
    </recommendedName>
    <alternativeName>
        <fullName evidence="15">DNA 3'-5' helicase subunit RecB</fullName>
    </alternativeName>
    <alternativeName>
        <fullName evidence="15">Exonuclease V subunit RecB</fullName>
        <shortName evidence="15">ExoV subunit RecB</shortName>
    </alternativeName>
    <alternativeName>
        <fullName evidence="15">Helicase/nuclease RecBCD subunit RecB</fullName>
    </alternativeName>
</protein>
<feature type="region of interest" description="Disordered" evidence="17">
    <location>
        <begin position="831"/>
        <end position="905"/>
    </location>
</feature>
<dbReference type="Proteomes" id="UP000544110">
    <property type="component" value="Unassembled WGS sequence"/>
</dbReference>
<feature type="region of interest" description="DNA-binding and helicase activity, interacts with RecC" evidence="15">
    <location>
        <begin position="1"/>
        <end position="806"/>
    </location>
</feature>
<dbReference type="PROSITE" id="PS51198">
    <property type="entry name" value="UVRD_HELICASE_ATP_BIND"/>
    <property type="match status" value="1"/>
</dbReference>
<evidence type="ECO:0000256" key="10">
    <source>
        <dbReference type="ARBA" id="ARBA00023125"/>
    </source>
</evidence>
<evidence type="ECO:0000256" key="11">
    <source>
        <dbReference type="ARBA" id="ARBA00023204"/>
    </source>
</evidence>
<evidence type="ECO:0000256" key="7">
    <source>
        <dbReference type="ARBA" id="ARBA00022839"/>
    </source>
</evidence>
<dbReference type="InterPro" id="IPR011335">
    <property type="entry name" value="Restrct_endonuc-II-like"/>
</dbReference>
<dbReference type="RefSeq" id="WP_343049057.1">
    <property type="nucleotide sequence ID" value="NZ_JACCAC010000001.1"/>
</dbReference>
<name>A0A7Y9RSA2_9ACTN</name>
<dbReference type="GO" id="GO:0003677">
    <property type="term" value="F:DNA binding"/>
    <property type="evidence" value="ECO:0007669"/>
    <property type="project" value="UniProtKB-UniRule"/>
</dbReference>
<keyword evidence="10 15" id="KW-0238">DNA-binding</keyword>
<feature type="binding site" evidence="16">
    <location>
        <begin position="43"/>
        <end position="50"/>
    </location>
    <ligand>
        <name>ATP</name>
        <dbReference type="ChEBI" id="CHEBI:30616"/>
    </ligand>
</feature>
<evidence type="ECO:0000256" key="2">
    <source>
        <dbReference type="ARBA" id="ARBA00022723"/>
    </source>
</evidence>
<evidence type="ECO:0000256" key="13">
    <source>
        <dbReference type="ARBA" id="ARBA00034617"/>
    </source>
</evidence>
<comment type="domain">
    <text evidence="15">The N-terminal DNA-binding domain is a ssDNA-dependent ATPase and has ATP-dependent 3'-5' helicase function. This domain interacts with RecC.</text>
</comment>
<keyword evidence="1 15" id="KW-0540">Nuclease</keyword>
<evidence type="ECO:0000256" key="14">
    <source>
        <dbReference type="ARBA" id="ARBA00048988"/>
    </source>
</evidence>
<dbReference type="Pfam" id="PF00580">
    <property type="entry name" value="UvrD-helicase"/>
    <property type="match status" value="1"/>
</dbReference>
<comment type="caution">
    <text evidence="20">The sequence shown here is derived from an EMBL/GenBank/DDBJ whole genome shotgun (WGS) entry which is preliminary data.</text>
</comment>
<evidence type="ECO:0000259" key="19">
    <source>
        <dbReference type="PROSITE" id="PS51217"/>
    </source>
</evidence>
<feature type="binding site" evidence="15">
    <location>
        <position position="1078"/>
    </location>
    <ligand>
        <name>Mg(2+)</name>
        <dbReference type="ChEBI" id="CHEBI:18420"/>
    </ligand>
</feature>
<comment type="miscellaneous">
    <text evidence="15">In the RecBCD complex, RecB has a slow 3'-5' helicase, an exonuclease activity and loads RecA onto ssDNA, RecD has a fast 5'-3' helicase activity, while RecC stimulates the ATPase and processivity of the RecB helicase and contributes to recognition of the Chi site.</text>
</comment>
<comment type="domain">
    <text evidence="15">The C-terminal domain has nuclease activity and interacts with RecD. It interacts with RecA, facilitating its loading onto ssDNA.</text>
</comment>
<dbReference type="GO" id="GO:0000287">
    <property type="term" value="F:magnesium ion binding"/>
    <property type="evidence" value="ECO:0007669"/>
    <property type="project" value="UniProtKB-UniRule"/>
</dbReference>
<keyword evidence="9 15" id="KW-0460">Magnesium</keyword>
<dbReference type="SUPFAM" id="SSF52540">
    <property type="entry name" value="P-loop containing nucleoside triphosphate hydrolases"/>
    <property type="match status" value="1"/>
</dbReference>
<dbReference type="PANTHER" id="PTHR11070:SF23">
    <property type="entry name" value="RECBCD ENZYME SUBUNIT RECB"/>
    <property type="match status" value="1"/>
</dbReference>
<feature type="compositionally biased region" description="Gly residues" evidence="17">
    <location>
        <begin position="839"/>
        <end position="849"/>
    </location>
</feature>
<evidence type="ECO:0000256" key="5">
    <source>
        <dbReference type="ARBA" id="ARBA00022801"/>
    </source>
</evidence>
<feature type="domain" description="UvrD-like helicase ATP-binding" evidence="18">
    <location>
        <begin position="22"/>
        <end position="363"/>
    </location>
</feature>
<dbReference type="GO" id="GO:0000724">
    <property type="term" value="P:double-strand break repair via homologous recombination"/>
    <property type="evidence" value="ECO:0007669"/>
    <property type="project" value="UniProtKB-UniRule"/>
</dbReference>
<dbReference type="Gene3D" id="1.10.486.10">
    <property type="entry name" value="PCRA, domain 4"/>
    <property type="match status" value="1"/>
</dbReference>
<comment type="catalytic activity">
    <reaction evidence="13 15">
        <text>Couples ATP hydrolysis with the unwinding of duplex DNA by translocating in the 3'-5' direction.</text>
        <dbReference type="EC" id="5.6.2.4"/>
    </reaction>
</comment>
<evidence type="ECO:0000313" key="20">
    <source>
        <dbReference type="EMBL" id="NYG54346.1"/>
    </source>
</evidence>
<feature type="active site" description="For nuclease activity" evidence="15">
    <location>
        <position position="1078"/>
    </location>
</feature>
<gene>
    <name evidence="15" type="primary">recB</name>
    <name evidence="20" type="ORF">BJ989_000650</name>
</gene>
<evidence type="ECO:0000259" key="18">
    <source>
        <dbReference type="PROSITE" id="PS51198"/>
    </source>
</evidence>
<dbReference type="EMBL" id="JACCAC010000001">
    <property type="protein sequence ID" value="NYG54346.1"/>
    <property type="molecule type" value="Genomic_DNA"/>
</dbReference>
<evidence type="ECO:0000256" key="6">
    <source>
        <dbReference type="ARBA" id="ARBA00022806"/>
    </source>
</evidence>
<dbReference type="GO" id="GO:0043138">
    <property type="term" value="F:3'-5' DNA helicase activity"/>
    <property type="evidence" value="ECO:0007669"/>
    <property type="project" value="UniProtKB-UniRule"/>
</dbReference>
<dbReference type="InterPro" id="IPR014017">
    <property type="entry name" value="DNA_helicase_UvrD-like_C"/>
</dbReference>
<keyword evidence="11 15" id="KW-0234">DNA repair</keyword>
<sequence length="1186" mass="126818">MTHEEGPVVPVGPVAPVDPVAPVVPVAFDVTGPLPSGTTLLEASAGTGKTWTIAALVTRWVAEGEAELDEMLVVTFTRAASQELRDRVRAQLVAAERCLGEVVDGIRDLDDAAARVGDDALLAHLLRADHAALGDRRRRLRAAVGGFDGATIATIHQFCQLVLRGLGVAGDTDADATLVEDLEELLTEVVDDLYLARFADLDGTPPFDRPTALRLARDVVADPRARVEPQAALEAAPDEVPAQRVRFALDVLAELDRRKRRLGVLSYDDLLGQLADALAAADAPARARMRHRWKVALVDEFQDTDPVQWQVFERAFHGAATLVLIGDPKQAVYAFRGGDVTTYLRAAELATTRGTLAVNRRSDAPLVAATTALLGGAQLGDEQIAVHDVSAHHREARLLVDDQPAPPLRLRVVRHEELGVSAKAWVKVDQWREHVARDLARDVRRQLGDPRVRFCGRRLEAADVAVLAHTRRDLLAAQAALAEVGVPAVVGAGGSVFSTPAAVQWLTLLEALEQPHRADRVRAAALTAFVGLTAVEVDAGGDAAAADALTDRLAERVRALAEVLAQRGVAAVLECAVLAGLVPRVLGTVGGERLLTDLRHVGEALHRVAVEERLGVVGLLGWLREQMADDKVEVASERTRRLDSDAAAVQLVTIHGAKGLQYGLVYLPGLWDRWVGDRGPDVPLYHDAEGRRCRDVGGPGPHREESLRRHRAEEAGESLRLLYVALTRAQSQVVAWWAPAKSNTPSAPLHRVLFGRRPGDPVVPDTVALPDADRLANALAGWRDAGALTPELAVPVEPTDEAPVRDRPPLAAREARRRVDTAWRRTSYSSLSAAAGTGSPSGVGVGDGAAAGDITAAGPGGPGDRLPPLSEPEDAPELRDGDVLDAPDAGGALADDGRPLTAVPSPMADLPVGATFGSLVHAVLEHADPAADDWSGELRRHLDEQAVWWPLDVDRDALVTALVAACDTPLGPLAGERTLRQVGLDDRLREMEFELPLAGGDHPSHAPGSGAPAVLLGHLAPLLRAHLATDDPLLGYADTLEADPALAGQELRGYLTGSIDVVLRHTGDDGVPRFVTVDYKTNWVGGDDGVLTAYDYRPRVLAAAMGHSDYPLQALLYTVVLHRYLRWRLAGYDPDVHLGGVLYLYLRGLCGPETPRVDGQPCGVFAWRPPTPLVTALSDLLDGRRP</sequence>
<dbReference type="HAMAP" id="MF_01485">
    <property type="entry name" value="RecB"/>
    <property type="match status" value="1"/>
</dbReference>
<comment type="catalytic activity">
    <reaction evidence="14 15">
        <text>ATP + H2O = ADP + phosphate + H(+)</text>
        <dbReference type="Rhea" id="RHEA:13065"/>
        <dbReference type="ChEBI" id="CHEBI:15377"/>
        <dbReference type="ChEBI" id="CHEBI:15378"/>
        <dbReference type="ChEBI" id="CHEBI:30616"/>
        <dbReference type="ChEBI" id="CHEBI:43474"/>
        <dbReference type="ChEBI" id="CHEBI:456216"/>
        <dbReference type="EC" id="5.6.2.4"/>
    </reaction>
</comment>
<comment type="subunit">
    <text evidence="15">Heterotrimer of RecB, RecC and RecD. All subunits contribute to DNA-binding. Interacts with RecA.</text>
</comment>
<comment type="catalytic activity">
    <reaction evidence="15">
        <text>Exonucleolytic cleavage (in the presence of ATP) in either 5'- to 3'- or 3'- to 5'-direction to yield 5'-phosphooligonucleotides.</text>
        <dbReference type="EC" id="3.1.11.5"/>
    </reaction>
</comment>
<accession>A0A7Y9RSA2</accession>
<dbReference type="Gene3D" id="3.90.320.10">
    <property type="match status" value="1"/>
</dbReference>
<comment type="cofactor">
    <cofactor evidence="15">
        <name>Mg(2+)</name>
        <dbReference type="ChEBI" id="CHEBI:18420"/>
    </cofactor>
    <text evidence="15">Binds 1 Mg(2+) ion per subunit.</text>
</comment>
<proteinExistence type="inferred from homology"/>
<keyword evidence="7 15" id="KW-0269">Exonuclease</keyword>